<feature type="compositionally biased region" description="Low complexity" evidence="9">
    <location>
        <begin position="1226"/>
        <end position="1236"/>
    </location>
</feature>
<proteinExistence type="inferred from homology"/>
<gene>
    <name evidence="12" type="ORF">PDIGIT_LOCUS1967</name>
</gene>
<feature type="domain" description="Transcription initiation factor TFIID subunit 2 TPR repeats" evidence="11">
    <location>
        <begin position="740"/>
        <end position="1030"/>
    </location>
</feature>
<feature type="compositionally biased region" description="Low complexity" evidence="9">
    <location>
        <begin position="1360"/>
        <end position="1392"/>
    </location>
</feature>
<evidence type="ECO:0000256" key="4">
    <source>
        <dbReference type="ARBA" id="ARBA00023015"/>
    </source>
</evidence>
<evidence type="ECO:0000256" key="8">
    <source>
        <dbReference type="ARBA" id="ARBA00076306"/>
    </source>
</evidence>
<evidence type="ECO:0000313" key="13">
    <source>
        <dbReference type="Proteomes" id="UP001152607"/>
    </source>
</evidence>
<dbReference type="PANTHER" id="PTHR15137">
    <property type="entry name" value="TRANSCRIPTION INITIATION FACTOR TFIID"/>
    <property type="match status" value="1"/>
</dbReference>
<evidence type="ECO:0000313" key="12">
    <source>
        <dbReference type="EMBL" id="CAI6277304.1"/>
    </source>
</evidence>
<dbReference type="InterPro" id="IPR027268">
    <property type="entry name" value="Peptidase_M4/M1_CTD_sf"/>
</dbReference>
<dbReference type="PANTHER" id="PTHR15137:SF9">
    <property type="entry name" value="TRANSCRIPTION INITIATION FACTOR TFIID SUBUNIT 2"/>
    <property type="match status" value="1"/>
</dbReference>
<dbReference type="EMBL" id="CAOQHR010000001">
    <property type="protein sequence ID" value="CAI6277304.1"/>
    <property type="molecule type" value="Genomic_DNA"/>
</dbReference>
<dbReference type="FunFam" id="1.10.390.10:FF:000011">
    <property type="entry name" value="Transcription initiation factor TFIID subunit"/>
    <property type="match status" value="1"/>
</dbReference>
<organism evidence="12 13">
    <name type="scientific">Periconia digitata</name>
    <dbReference type="NCBI Taxonomy" id="1303443"/>
    <lineage>
        <taxon>Eukaryota</taxon>
        <taxon>Fungi</taxon>
        <taxon>Dikarya</taxon>
        <taxon>Ascomycota</taxon>
        <taxon>Pezizomycotina</taxon>
        <taxon>Dothideomycetes</taxon>
        <taxon>Pleosporomycetidae</taxon>
        <taxon>Pleosporales</taxon>
        <taxon>Massarineae</taxon>
        <taxon>Periconiaceae</taxon>
        <taxon>Periconia</taxon>
    </lineage>
</organism>
<accession>A0A9W4XL01</accession>
<keyword evidence="13" id="KW-1185">Reference proteome</keyword>
<dbReference type="GO" id="GO:0006367">
    <property type="term" value="P:transcription initiation at RNA polymerase II promoter"/>
    <property type="evidence" value="ECO:0007669"/>
    <property type="project" value="TreeGrafter"/>
</dbReference>
<feature type="compositionally biased region" description="Low complexity" evidence="9">
    <location>
        <begin position="1469"/>
        <end position="1483"/>
    </location>
</feature>
<sequence length="1511" mass="167934">MDDAAEDPTAATVFTVLNQTLELDFSFCPRLIKGKTTIDIQPQSQKLSEIQLHCRQLKVTKVTVAGREASFDYSNLYDRLSLYPGTGIEQYHFPQNRIRKHEDHVEKELVIYLPDRTRIKEVRSVGAQDTSYESLEVAIEYVLDDFRDAVYFAGVEDGDARYPHAYTRNSPFPGTASALFPCLDDGTTRGTFDVSVRYPRTVGDALSKRFKARQAQTSGPPKADSVVSDADEDHNDLTEDEKALEMAVICSGLLTDEIVDPNDPTRMTATFAIGTSTGILPQHLGIVIGPFQHVDLSEYRDTSEDDRLQDEAIKVHAFCLPGKEDEVRNSAMMIPRTLDNFTDKYQTYRFGKSYKMAFVDDLDCDTAHTMSLTICSSRLLFPETVWEPLEHTTRVLIHAVASQWIGVDVIAQEPTDYWAIVGGSWFMTEFYLRELFGRNDNRFRQKLRMDKVIQLDIRRPSLWELGKYLQVDPGEQEFMELKSLSVLSVLHNRLIKVSGKNGVDRCLYRLLFQSGNGQLTNGAISTDSFLNICEKVGHQKLENFFNQWVYGSGCPTFECTPSFNKKKQVVQLVIKQTQADPIIFQEERSLAASDFLREAKEKSHGFSPDGDWPAFVGPMTIRIHEADGTPYEHIVDINSSTVKVEIPYNTKYKRLKRNRLNKERQAAAQGLDVAGEAPEDVTFYSLGDLFQSPEEIAEWKIEDWSAEDEQKMESEAYEWIRIDADFEWICKTNINDMPSYMYVSQLQQDKDVVAQVESIQYLARKQAHGLLSSILLKTLMDHRYFHGIRTLAADVLPNNATEGKDMIGLFHLIKAFRELFCLPNSPMTRSNDFSDRASYLIQCAIPKAIARIKGSDGKAPVEVKNFLLDVMRYNDNRGNDYSDDYYLATLMQCLTECITTSKPNPTDMDPTLNLLAEAEEHDFKKKASDELQRHLRLDEWIPTYHNVYTTTVLECEAKLIRNRINPFKVSEFLQYTQSGNADNVRLAAWNCLVDLGILNSKSSVVKYMIQELQSDPSPYLRSQLLRVFGKAIGQVAVGDVFTLDEPLDSGFVLEEESNTTNRAAGLARRNLVGALEGLKKDLASNETLKQSLVEALSSKFTSLRDIAELLEVASLIADQKNQLVVKLDYPRYWKVERARREEAGFWMRFYHSTRIRTKPLKPWPPVEPVVAPPPTVAAPPPVSAPVPAPVPAPVTKTPLPTPISRPSLKLKLTTGGTSNATQAASPVPTHTPTPTTIERSVELAPPPQRISSLVAQGNMPPIIPVSSPAPSSASISVFSKSPVIKTKPVGGSPMPSPRPSPRPSPAPLSTASTPMEGIESTASTPKVSTPKTLPPANTSTSGSIAAHAKPPKVPKPNAVPKPNNAAPAAKPATGSATPTPSTPSSSSMPKPKQSLSIKLGGNKQSASTPKPAPPSTAKPPKAPKKSTKIVKLKVAPEKLALVRDGKLKRKAYDGSIDQRPFKRQSTEPSTVAKGSLTSSSSGKPKSRVSVRKSENRLLVIMRFAQGKLKPQ</sequence>
<feature type="region of interest" description="Disordered" evidence="9">
    <location>
        <begin position="1444"/>
        <end position="1494"/>
    </location>
</feature>
<evidence type="ECO:0000256" key="3">
    <source>
        <dbReference type="ARBA" id="ARBA00017363"/>
    </source>
</evidence>
<dbReference type="GO" id="GO:0005669">
    <property type="term" value="C:transcription factor TFIID complex"/>
    <property type="evidence" value="ECO:0007669"/>
    <property type="project" value="InterPro"/>
</dbReference>
<comment type="function">
    <text evidence="7">Functions as a component of the DNA-binding general transcription factor complex TFIID. Binding of TFIID to a promoter (with or without TATA element) is the initial step in pre-initiation complex (PIC) formation. TFIID plays a key role in the regulation of gene expression by RNA polymerase II through different activities such as transcription activator interaction, core promoter recognition and selectivity, TFIIA and TFIIB interaction, chromatin modification (histone acetylation by TAF1), facilitation of DNA opening and initiation of transcription.</text>
</comment>
<dbReference type="SUPFAM" id="SSF48371">
    <property type="entry name" value="ARM repeat"/>
    <property type="match status" value="1"/>
</dbReference>
<feature type="region of interest" description="Disordered" evidence="9">
    <location>
        <begin position="1212"/>
        <end position="1245"/>
    </location>
</feature>
<dbReference type="SUPFAM" id="SSF63737">
    <property type="entry name" value="Leukotriene A4 hydrolase N-terminal domain"/>
    <property type="match status" value="1"/>
</dbReference>
<feature type="compositionally biased region" description="Basic residues" evidence="9">
    <location>
        <begin position="1421"/>
        <end position="1431"/>
    </location>
</feature>
<dbReference type="InterPro" id="IPR057991">
    <property type="entry name" value="TPR_TAF2_C"/>
</dbReference>
<name>A0A9W4XL01_9PLEO</name>
<evidence type="ECO:0000259" key="11">
    <source>
        <dbReference type="Pfam" id="PF25577"/>
    </source>
</evidence>
<dbReference type="InterPro" id="IPR037813">
    <property type="entry name" value="TAF2"/>
</dbReference>
<dbReference type="InterPro" id="IPR042097">
    <property type="entry name" value="Aminopeptidase_N-like_N_sf"/>
</dbReference>
<dbReference type="InterPro" id="IPR016024">
    <property type="entry name" value="ARM-type_fold"/>
</dbReference>
<feature type="compositionally biased region" description="Polar residues" evidence="9">
    <location>
        <begin position="1214"/>
        <end position="1224"/>
    </location>
</feature>
<dbReference type="Gene3D" id="2.60.40.1730">
    <property type="entry name" value="tricorn interacting facor f3 domain"/>
    <property type="match status" value="1"/>
</dbReference>
<evidence type="ECO:0000256" key="7">
    <source>
        <dbReference type="ARBA" id="ARBA00025346"/>
    </source>
</evidence>
<evidence type="ECO:0000256" key="6">
    <source>
        <dbReference type="ARBA" id="ARBA00023242"/>
    </source>
</evidence>
<evidence type="ECO:0000256" key="1">
    <source>
        <dbReference type="ARBA" id="ARBA00004123"/>
    </source>
</evidence>
<feature type="domain" description="Transcription initiation factor TFIID subunit 2 Ig-like" evidence="10">
    <location>
        <begin position="552"/>
        <end position="735"/>
    </location>
</feature>
<dbReference type="GO" id="GO:0000976">
    <property type="term" value="F:transcription cis-regulatory region binding"/>
    <property type="evidence" value="ECO:0007669"/>
    <property type="project" value="TreeGrafter"/>
</dbReference>
<keyword evidence="6" id="KW-0539">Nucleus</keyword>
<feature type="region of interest" description="Disordered" evidence="9">
    <location>
        <begin position="210"/>
        <end position="236"/>
    </location>
</feature>
<keyword evidence="5" id="KW-0804">Transcription</keyword>
<reference evidence="12" key="1">
    <citation type="submission" date="2023-01" db="EMBL/GenBank/DDBJ databases">
        <authorList>
            <person name="Van Ghelder C."/>
            <person name="Rancurel C."/>
        </authorList>
    </citation>
    <scope>NUCLEOTIDE SEQUENCE</scope>
    <source>
        <strain evidence="12">CNCM I-4278</strain>
    </source>
</reference>
<protein>
    <recommendedName>
        <fullName evidence="3">Transcription initiation factor TFIID subunit 2</fullName>
    </recommendedName>
    <alternativeName>
        <fullName evidence="8">TBP-associated factor 2</fullName>
    </alternativeName>
</protein>
<evidence type="ECO:0000259" key="10">
    <source>
        <dbReference type="Pfam" id="PF25316"/>
    </source>
</evidence>
<feature type="compositionally biased region" description="Polar residues" evidence="9">
    <location>
        <begin position="1320"/>
        <end position="1343"/>
    </location>
</feature>
<dbReference type="Gene3D" id="1.10.390.10">
    <property type="entry name" value="Neutral Protease Domain 2"/>
    <property type="match status" value="1"/>
</dbReference>
<dbReference type="SUPFAM" id="SSF55486">
    <property type="entry name" value="Metalloproteases ('zincins'), catalytic domain"/>
    <property type="match status" value="1"/>
</dbReference>
<evidence type="ECO:0000256" key="2">
    <source>
        <dbReference type="ARBA" id="ARBA00010937"/>
    </source>
</evidence>
<feature type="compositionally biased region" description="Pro residues" evidence="9">
    <location>
        <begin position="1294"/>
        <end position="1306"/>
    </location>
</feature>
<comment type="similarity">
    <text evidence="2">Belongs to the TAF2 family.</text>
</comment>
<feature type="region of interest" description="Disordered" evidence="9">
    <location>
        <begin position="1283"/>
        <end position="1431"/>
    </location>
</feature>
<dbReference type="InterPro" id="IPR057345">
    <property type="entry name" value="Ig-like_TAF2"/>
</dbReference>
<dbReference type="GO" id="GO:0003682">
    <property type="term" value="F:chromatin binding"/>
    <property type="evidence" value="ECO:0007669"/>
    <property type="project" value="TreeGrafter"/>
</dbReference>
<comment type="subcellular location">
    <subcellularLocation>
        <location evidence="1">Nucleus</location>
    </subcellularLocation>
</comment>
<comment type="caution">
    <text evidence="12">The sequence shown here is derived from an EMBL/GenBank/DDBJ whole genome shotgun (WGS) entry which is preliminary data.</text>
</comment>
<dbReference type="CDD" id="cd09839">
    <property type="entry name" value="M1_like_TAF2"/>
    <property type="match status" value="1"/>
</dbReference>
<dbReference type="Pfam" id="PF25577">
    <property type="entry name" value="TPR_TAF2_C"/>
    <property type="match status" value="1"/>
</dbReference>
<keyword evidence="4" id="KW-0805">Transcription regulation</keyword>
<dbReference type="PRINTS" id="PR01217">
    <property type="entry name" value="PRICHEXTENSN"/>
</dbReference>
<evidence type="ECO:0000256" key="9">
    <source>
        <dbReference type="SAM" id="MobiDB-lite"/>
    </source>
</evidence>
<dbReference type="OrthoDB" id="308861at2759"/>
<evidence type="ECO:0000256" key="5">
    <source>
        <dbReference type="ARBA" id="ARBA00023163"/>
    </source>
</evidence>
<dbReference type="GO" id="GO:0016251">
    <property type="term" value="F:RNA polymerase II general transcription initiation factor activity"/>
    <property type="evidence" value="ECO:0007669"/>
    <property type="project" value="TreeGrafter"/>
</dbReference>
<dbReference type="Pfam" id="PF25316">
    <property type="entry name" value="TAF2_3rd"/>
    <property type="match status" value="1"/>
</dbReference>
<dbReference type="Proteomes" id="UP001152607">
    <property type="component" value="Unassembled WGS sequence"/>
</dbReference>